<evidence type="ECO:0000256" key="1">
    <source>
        <dbReference type="ARBA" id="ARBA00004986"/>
    </source>
</evidence>
<dbReference type="GO" id="GO:0004072">
    <property type="term" value="F:aspartate kinase activity"/>
    <property type="evidence" value="ECO:0007669"/>
    <property type="project" value="UniProtKB-EC"/>
</dbReference>
<dbReference type="GO" id="GO:0071266">
    <property type="term" value="P:'de novo' L-methionine biosynthetic process"/>
    <property type="evidence" value="ECO:0007669"/>
    <property type="project" value="UniProtKB-ARBA"/>
</dbReference>
<gene>
    <name evidence="15" type="ORF">B9G98_03406</name>
</gene>
<evidence type="ECO:0000256" key="6">
    <source>
        <dbReference type="ARBA" id="ARBA00022679"/>
    </source>
</evidence>
<keyword evidence="6 13" id="KW-0808">Transferase</keyword>
<evidence type="ECO:0000256" key="11">
    <source>
        <dbReference type="ARBA" id="ARBA00048561"/>
    </source>
</evidence>
<dbReference type="GeneID" id="36517154"/>
<accession>A0A2T0FLC1</accession>
<evidence type="ECO:0000256" key="9">
    <source>
        <dbReference type="ARBA" id="ARBA00022777"/>
    </source>
</evidence>
<dbReference type="RefSeq" id="XP_024665731.1">
    <property type="nucleotide sequence ID" value="XM_024809963.1"/>
</dbReference>
<keyword evidence="8" id="KW-0547">Nucleotide-binding</keyword>
<comment type="pathway">
    <text evidence="2">Amino-acid biosynthesis; L-threonine biosynthesis; L-threonine from L-aspartate: step 1/5.</text>
</comment>
<feature type="domain" description="ACT" evidence="14">
    <location>
        <begin position="427"/>
        <end position="493"/>
    </location>
</feature>
<dbReference type="GO" id="GO:0005829">
    <property type="term" value="C:cytosol"/>
    <property type="evidence" value="ECO:0007669"/>
    <property type="project" value="TreeGrafter"/>
</dbReference>
<evidence type="ECO:0000256" key="13">
    <source>
        <dbReference type="RuleBase" id="RU003448"/>
    </source>
</evidence>
<dbReference type="FunFam" id="3.40.1160.10:FF:000023">
    <property type="entry name" value="Probable aspartokinase"/>
    <property type="match status" value="1"/>
</dbReference>
<dbReference type="SUPFAM" id="SSF53633">
    <property type="entry name" value="Carbamate kinase-like"/>
    <property type="match status" value="1"/>
</dbReference>
<organism evidence="15 16">
    <name type="scientific">Wickerhamiella sorbophila</name>
    <dbReference type="NCBI Taxonomy" id="45607"/>
    <lineage>
        <taxon>Eukaryota</taxon>
        <taxon>Fungi</taxon>
        <taxon>Dikarya</taxon>
        <taxon>Ascomycota</taxon>
        <taxon>Saccharomycotina</taxon>
        <taxon>Dipodascomycetes</taxon>
        <taxon>Dipodascales</taxon>
        <taxon>Trichomonascaceae</taxon>
        <taxon>Wickerhamiella</taxon>
    </lineage>
</organism>
<dbReference type="InterPro" id="IPR036393">
    <property type="entry name" value="AceGlu_kinase-like_sf"/>
</dbReference>
<keyword evidence="7" id="KW-0791">Threonine biosynthesis</keyword>
<dbReference type="InterPro" id="IPR001341">
    <property type="entry name" value="Asp_kinase"/>
</dbReference>
<evidence type="ECO:0000256" key="10">
    <source>
        <dbReference type="ARBA" id="ARBA00022840"/>
    </source>
</evidence>
<evidence type="ECO:0000259" key="14">
    <source>
        <dbReference type="PROSITE" id="PS51671"/>
    </source>
</evidence>
<keyword evidence="7" id="KW-0028">Amino-acid biosynthesis</keyword>
<dbReference type="InterPro" id="IPR054352">
    <property type="entry name" value="ACT_Aspartokinase"/>
</dbReference>
<dbReference type="InterPro" id="IPR045865">
    <property type="entry name" value="ACT-like_dom_sf"/>
</dbReference>
<keyword evidence="16" id="KW-1185">Reference proteome</keyword>
<dbReference type="InterPro" id="IPR005260">
    <property type="entry name" value="Asp_kin_monofn"/>
</dbReference>
<dbReference type="GO" id="GO:0009088">
    <property type="term" value="P:threonine biosynthetic process"/>
    <property type="evidence" value="ECO:0007669"/>
    <property type="project" value="UniProtKB-KW"/>
</dbReference>
<dbReference type="EMBL" id="NDIQ01000022">
    <property type="protein sequence ID" value="PRT55786.1"/>
    <property type="molecule type" value="Genomic_DNA"/>
</dbReference>
<sequence>MSNMAMKPWVVQKFGGTSVGKFPRQIAEDIINIYDKDHSVVAVCSARSTNIKAEGTTTRLLEATDQALKLGGNFKKIIETIRADHLNAAKTHIPNDELVEALERDINRECDEAIKILEASRILDEISNRTMDLVLSVGEKLSCMFMAAVITSTGRKAVYVDFSRLRTGPGDINQEFYDVLKDKMADEIHKIGDAIPVVTGFFGLVPGGLISTVGRGYTDLCAALIAVGLRAEELQIWKEVDGIFSADPRKVPTARLLDQITPEEAAELTYYGSEVIHPFTMEQVIQARIPIRIKNVMRPKGQGTRIFPENDSIPGDETPLHPPIPVSPSFVNLQQAAKGPTAVTSKSNILVLNIHSNKTRKSHGFLAHVFGVLDKWKLVVDLISTSEVHVSMAIHAAVPDVPLADALVELRKFGSVDVTRKLCIVSLVGTQMKQLVGIAGKMFTTLAEAGVNLEMISQGASEINISCVVDERDSLKAVNVLHHRLLSQPLSLH</sequence>
<evidence type="ECO:0000313" key="16">
    <source>
        <dbReference type="Proteomes" id="UP000238350"/>
    </source>
</evidence>
<evidence type="ECO:0000313" key="15">
    <source>
        <dbReference type="EMBL" id="PRT55786.1"/>
    </source>
</evidence>
<dbReference type="Gene3D" id="3.40.1160.10">
    <property type="entry name" value="Acetylglutamate kinase-like"/>
    <property type="match status" value="1"/>
</dbReference>
<evidence type="ECO:0000256" key="3">
    <source>
        <dbReference type="ARBA" id="ARBA00010122"/>
    </source>
</evidence>
<name>A0A2T0FLC1_9ASCO</name>
<dbReference type="PROSITE" id="PS51671">
    <property type="entry name" value="ACT"/>
    <property type="match status" value="1"/>
</dbReference>
<dbReference type="InterPro" id="IPR018042">
    <property type="entry name" value="Aspartate_kinase_CS"/>
</dbReference>
<dbReference type="PROSITE" id="PS00324">
    <property type="entry name" value="ASPARTOKINASE"/>
    <property type="match status" value="1"/>
</dbReference>
<dbReference type="EC" id="2.7.2.4" evidence="4 13"/>
<evidence type="ECO:0000256" key="2">
    <source>
        <dbReference type="ARBA" id="ARBA00005139"/>
    </source>
</evidence>
<dbReference type="Pfam" id="PF22468">
    <property type="entry name" value="ACT_9"/>
    <property type="match status" value="1"/>
</dbReference>
<dbReference type="PANTHER" id="PTHR21499">
    <property type="entry name" value="ASPARTATE KINASE"/>
    <property type="match status" value="1"/>
</dbReference>
<dbReference type="OrthoDB" id="4323675at2759"/>
<dbReference type="NCBIfam" id="TIGR00657">
    <property type="entry name" value="asp_kinases"/>
    <property type="match status" value="1"/>
</dbReference>
<comment type="function">
    <text evidence="12">Phosphorylates aspartate, the first step in the biosynthesis of amino acids that derive from aspartate (the aspartate family of amino acids), including methioinine and threonine, the latter of which is a precursor to isoleucine.</text>
</comment>
<dbReference type="PANTHER" id="PTHR21499:SF59">
    <property type="entry name" value="ASPARTOKINASE"/>
    <property type="match status" value="1"/>
</dbReference>
<dbReference type="SUPFAM" id="SSF55021">
    <property type="entry name" value="ACT-like"/>
    <property type="match status" value="2"/>
</dbReference>
<dbReference type="Pfam" id="PF00696">
    <property type="entry name" value="AA_kinase"/>
    <property type="match status" value="1"/>
</dbReference>
<dbReference type="STRING" id="45607.A0A2T0FLC1"/>
<comment type="pathway">
    <text evidence="1">Amino-acid biosynthesis; L-methionine biosynthesis via de novo pathway; L-homoserine from L-aspartate: step 1/3.</text>
</comment>
<dbReference type="FunFam" id="3.30.2130.10:FF:000001">
    <property type="entry name" value="Bifunctional aspartokinase/homoserine dehydrogenase"/>
    <property type="match status" value="1"/>
</dbReference>
<dbReference type="GO" id="GO:0009090">
    <property type="term" value="P:homoserine biosynthetic process"/>
    <property type="evidence" value="ECO:0007669"/>
    <property type="project" value="TreeGrafter"/>
</dbReference>
<comment type="catalytic activity">
    <reaction evidence="11">
        <text>L-aspartate + ATP = 4-phospho-L-aspartate + ADP</text>
        <dbReference type="Rhea" id="RHEA:23776"/>
        <dbReference type="ChEBI" id="CHEBI:29991"/>
        <dbReference type="ChEBI" id="CHEBI:30616"/>
        <dbReference type="ChEBI" id="CHEBI:57535"/>
        <dbReference type="ChEBI" id="CHEBI:456216"/>
        <dbReference type="EC" id="2.7.2.4"/>
    </reaction>
    <physiologicalReaction direction="left-to-right" evidence="11">
        <dbReference type="Rhea" id="RHEA:23777"/>
    </physiologicalReaction>
</comment>
<dbReference type="PIRSF" id="PIRSF000726">
    <property type="entry name" value="Asp_kin"/>
    <property type="match status" value="1"/>
</dbReference>
<keyword evidence="9 13" id="KW-0418">Kinase</keyword>
<comment type="caution">
    <text evidence="15">The sequence shown here is derived from an EMBL/GenBank/DDBJ whole genome shotgun (WGS) entry which is preliminary data.</text>
</comment>
<evidence type="ECO:0000256" key="4">
    <source>
        <dbReference type="ARBA" id="ARBA00013059"/>
    </source>
</evidence>
<dbReference type="AlphaFoldDB" id="A0A2T0FLC1"/>
<dbReference type="InterPro" id="IPR001048">
    <property type="entry name" value="Asp/Glu/Uridylate_kinase"/>
</dbReference>
<evidence type="ECO:0000256" key="5">
    <source>
        <dbReference type="ARBA" id="ARBA00016273"/>
    </source>
</evidence>
<protein>
    <recommendedName>
        <fullName evidence="5 13">Aspartokinase</fullName>
        <ecNumber evidence="4 13">2.7.2.4</ecNumber>
    </recommendedName>
</protein>
<dbReference type="GO" id="GO:0005524">
    <property type="term" value="F:ATP binding"/>
    <property type="evidence" value="ECO:0007669"/>
    <property type="project" value="UniProtKB-KW"/>
</dbReference>
<keyword evidence="10" id="KW-0067">ATP-binding</keyword>
<comment type="similarity">
    <text evidence="3 13">Belongs to the aspartokinase family.</text>
</comment>
<evidence type="ECO:0000256" key="8">
    <source>
        <dbReference type="ARBA" id="ARBA00022741"/>
    </source>
</evidence>
<dbReference type="Proteomes" id="UP000238350">
    <property type="component" value="Unassembled WGS sequence"/>
</dbReference>
<dbReference type="InterPro" id="IPR002912">
    <property type="entry name" value="ACT_dom"/>
</dbReference>
<dbReference type="GO" id="GO:0009089">
    <property type="term" value="P:lysine biosynthetic process via diaminopimelate"/>
    <property type="evidence" value="ECO:0007669"/>
    <property type="project" value="InterPro"/>
</dbReference>
<evidence type="ECO:0000256" key="12">
    <source>
        <dbReference type="ARBA" id="ARBA00055502"/>
    </source>
</evidence>
<reference evidence="15 16" key="1">
    <citation type="submission" date="2017-04" db="EMBL/GenBank/DDBJ databases">
        <title>Genome sequencing of [Candida] sorbophila.</title>
        <authorList>
            <person name="Ahn J.O."/>
        </authorList>
    </citation>
    <scope>NUCLEOTIDE SEQUENCE [LARGE SCALE GENOMIC DNA]</scope>
    <source>
        <strain evidence="15 16">DS02</strain>
    </source>
</reference>
<proteinExistence type="inferred from homology"/>
<evidence type="ECO:0000256" key="7">
    <source>
        <dbReference type="ARBA" id="ARBA00022697"/>
    </source>
</evidence>
<dbReference type="Gene3D" id="3.30.2130.10">
    <property type="entry name" value="VC0802-like"/>
    <property type="match status" value="1"/>
</dbReference>